<comment type="function">
    <text evidence="8">Involved in the regulation of shoot development and salicylic acid (SA) homeostasis.</text>
</comment>
<dbReference type="SUPFAM" id="SSF51197">
    <property type="entry name" value="Clavaminate synthase-like"/>
    <property type="match status" value="1"/>
</dbReference>
<evidence type="ECO:0000256" key="3">
    <source>
        <dbReference type="ARBA" id="ARBA00008056"/>
    </source>
</evidence>
<name>A0A835DPM5_TETSI</name>
<dbReference type="Gene3D" id="2.60.120.330">
    <property type="entry name" value="B-lactam Antibiotic, Isopenicillin N Synthase, Chain"/>
    <property type="match status" value="1"/>
</dbReference>
<evidence type="ECO:0000256" key="8">
    <source>
        <dbReference type="ARBA" id="ARBA00059922"/>
    </source>
</evidence>
<dbReference type="InterPro" id="IPR026992">
    <property type="entry name" value="DIOX_N"/>
</dbReference>
<evidence type="ECO:0000256" key="6">
    <source>
        <dbReference type="ARBA" id="ARBA00023004"/>
    </source>
</evidence>
<gene>
    <name evidence="12" type="ORF">HHK36_003788</name>
</gene>
<keyword evidence="6 9" id="KW-0408">Iron</keyword>
<dbReference type="InterPro" id="IPR027443">
    <property type="entry name" value="IPNS-like_sf"/>
</dbReference>
<organism evidence="12 13">
    <name type="scientific">Tetracentron sinense</name>
    <name type="common">Spur-leaf</name>
    <dbReference type="NCBI Taxonomy" id="13715"/>
    <lineage>
        <taxon>Eukaryota</taxon>
        <taxon>Viridiplantae</taxon>
        <taxon>Streptophyta</taxon>
        <taxon>Embryophyta</taxon>
        <taxon>Tracheophyta</taxon>
        <taxon>Spermatophyta</taxon>
        <taxon>Magnoliopsida</taxon>
        <taxon>Trochodendrales</taxon>
        <taxon>Trochodendraceae</taxon>
        <taxon>Tetracentron</taxon>
    </lineage>
</organism>
<evidence type="ECO:0000256" key="5">
    <source>
        <dbReference type="ARBA" id="ARBA00022723"/>
    </source>
</evidence>
<dbReference type="InterPro" id="IPR050295">
    <property type="entry name" value="Plant_2OG-oxidoreductases"/>
</dbReference>
<keyword evidence="4" id="KW-0963">Cytoplasm</keyword>
<dbReference type="InterPro" id="IPR044861">
    <property type="entry name" value="IPNS-like_FE2OG_OXY"/>
</dbReference>
<proteinExistence type="inferred from homology"/>
<dbReference type="PANTHER" id="PTHR47991">
    <property type="entry name" value="OXOGLUTARATE/IRON-DEPENDENT DIOXYGENASE"/>
    <property type="match status" value="1"/>
</dbReference>
<dbReference type="Pfam" id="PF14226">
    <property type="entry name" value="DIOX_N"/>
    <property type="match status" value="1"/>
</dbReference>
<dbReference type="GO" id="GO:0016491">
    <property type="term" value="F:oxidoreductase activity"/>
    <property type="evidence" value="ECO:0007669"/>
    <property type="project" value="UniProtKB-KW"/>
</dbReference>
<feature type="compositionally biased region" description="Low complexity" evidence="10">
    <location>
        <begin position="8"/>
        <end position="18"/>
    </location>
</feature>
<dbReference type="GO" id="GO:0005634">
    <property type="term" value="C:nucleus"/>
    <property type="evidence" value="ECO:0007669"/>
    <property type="project" value="UniProtKB-SubCell"/>
</dbReference>
<dbReference type="OMA" id="WEEKMKY"/>
<reference evidence="12 13" key="1">
    <citation type="submission" date="2020-04" db="EMBL/GenBank/DDBJ databases">
        <title>Plant Genome Project.</title>
        <authorList>
            <person name="Zhang R.-G."/>
        </authorList>
    </citation>
    <scope>NUCLEOTIDE SEQUENCE [LARGE SCALE GENOMIC DNA]</scope>
    <source>
        <strain evidence="12">YNK0</strain>
        <tissue evidence="12">Leaf</tissue>
    </source>
</reference>
<comment type="similarity">
    <text evidence="3 9">Belongs to the iron/ascorbate-dependent oxidoreductase family.</text>
</comment>
<protein>
    <recommendedName>
        <fullName evidence="11">Fe2OG dioxygenase domain-containing protein</fullName>
    </recommendedName>
</protein>
<keyword evidence="13" id="KW-1185">Reference proteome</keyword>
<evidence type="ECO:0000313" key="12">
    <source>
        <dbReference type="EMBL" id="KAF8411241.1"/>
    </source>
</evidence>
<dbReference type="Proteomes" id="UP000655225">
    <property type="component" value="Unassembled WGS sequence"/>
</dbReference>
<evidence type="ECO:0000313" key="13">
    <source>
        <dbReference type="Proteomes" id="UP000655225"/>
    </source>
</evidence>
<keyword evidence="5 9" id="KW-0479">Metal-binding</keyword>
<dbReference type="EMBL" id="JABCRI010000002">
    <property type="protein sequence ID" value="KAF8411241.1"/>
    <property type="molecule type" value="Genomic_DNA"/>
</dbReference>
<feature type="region of interest" description="Disordered" evidence="10">
    <location>
        <begin position="1"/>
        <end position="21"/>
    </location>
</feature>
<dbReference type="FunFam" id="2.60.120.330:FF:000015">
    <property type="entry name" value="Protein DMR6-LIKE OXYGENASE 1"/>
    <property type="match status" value="1"/>
</dbReference>
<evidence type="ECO:0000259" key="11">
    <source>
        <dbReference type="PROSITE" id="PS51471"/>
    </source>
</evidence>
<evidence type="ECO:0000256" key="4">
    <source>
        <dbReference type="ARBA" id="ARBA00022490"/>
    </source>
</evidence>
<sequence length="358" mass="39795">MASSIAPSSQLTGTSSSSDRPCSLDFSKGVKYLVDTASNLHSIPSEYILPLSLCPLPVCNASIPVVDLKDLHGSIDRRASIIQALSSACSEWGFFRIINHGIKISLMDDMLRSVDGFFSLPLEEKMKYASDDVMHPVRYGTSLNTSAKHALHWRDYLRHFGHPLQNSFHLWPDSPPNYREVAKEYLEEVWKLASKILGAISEGLGLDRDYIEKSFGEGSQIVASNYYPPCPEPHRTLGLAAHSDHGGLTILMQNDVDGLQVRYKDNWVQVGHVPGSFVVNLGDYLEILSNGRYKSVEHRGVVNEERTRISIAVGHGPELTAIVAPASQLLDEKSELKYTPILYKDYMRSQQSSVSSVY</sequence>
<comment type="subcellular location">
    <subcellularLocation>
        <location evidence="2">Cytoplasm</location>
    </subcellularLocation>
    <subcellularLocation>
        <location evidence="1">Nucleus</location>
    </subcellularLocation>
</comment>
<dbReference type="OrthoDB" id="288590at2759"/>
<dbReference type="PROSITE" id="PS51471">
    <property type="entry name" value="FE2OG_OXY"/>
    <property type="match status" value="1"/>
</dbReference>
<comment type="caution">
    <text evidence="12">The sequence shown here is derived from an EMBL/GenBank/DDBJ whole genome shotgun (WGS) entry which is preliminary data.</text>
</comment>
<feature type="domain" description="Fe2OG dioxygenase" evidence="11">
    <location>
        <begin position="218"/>
        <end position="317"/>
    </location>
</feature>
<evidence type="ECO:0000256" key="10">
    <source>
        <dbReference type="SAM" id="MobiDB-lite"/>
    </source>
</evidence>
<evidence type="ECO:0000256" key="2">
    <source>
        <dbReference type="ARBA" id="ARBA00004496"/>
    </source>
</evidence>
<dbReference type="AlphaFoldDB" id="A0A835DPM5"/>
<evidence type="ECO:0000256" key="9">
    <source>
        <dbReference type="RuleBase" id="RU003682"/>
    </source>
</evidence>
<keyword evidence="9" id="KW-0560">Oxidoreductase</keyword>
<dbReference type="InterPro" id="IPR005123">
    <property type="entry name" value="Oxoglu/Fe-dep_dioxygenase_dom"/>
</dbReference>
<keyword evidence="7" id="KW-0539">Nucleus</keyword>
<evidence type="ECO:0000256" key="1">
    <source>
        <dbReference type="ARBA" id="ARBA00004123"/>
    </source>
</evidence>
<dbReference type="Pfam" id="PF03171">
    <property type="entry name" value="2OG-FeII_Oxy"/>
    <property type="match status" value="1"/>
</dbReference>
<accession>A0A835DPM5</accession>
<evidence type="ECO:0000256" key="7">
    <source>
        <dbReference type="ARBA" id="ARBA00023242"/>
    </source>
</evidence>
<dbReference type="GO" id="GO:0046872">
    <property type="term" value="F:metal ion binding"/>
    <property type="evidence" value="ECO:0007669"/>
    <property type="project" value="UniProtKB-KW"/>
</dbReference>
<dbReference type="GO" id="GO:0005737">
    <property type="term" value="C:cytoplasm"/>
    <property type="evidence" value="ECO:0007669"/>
    <property type="project" value="UniProtKB-SubCell"/>
</dbReference>